<keyword evidence="2" id="KW-1185">Reference proteome</keyword>
<organism evidence="1 2">
    <name type="scientific">Calycina marina</name>
    <dbReference type="NCBI Taxonomy" id="1763456"/>
    <lineage>
        <taxon>Eukaryota</taxon>
        <taxon>Fungi</taxon>
        <taxon>Dikarya</taxon>
        <taxon>Ascomycota</taxon>
        <taxon>Pezizomycotina</taxon>
        <taxon>Leotiomycetes</taxon>
        <taxon>Helotiales</taxon>
        <taxon>Pezizellaceae</taxon>
        <taxon>Calycina</taxon>
    </lineage>
</organism>
<gene>
    <name evidence="1" type="ORF">BJ878DRAFT_397373</name>
</gene>
<comment type="caution">
    <text evidence="1">The sequence shown here is derived from an EMBL/GenBank/DDBJ whole genome shotgun (WGS) entry which is preliminary data.</text>
</comment>
<feature type="non-terminal residue" evidence="1">
    <location>
        <position position="1"/>
    </location>
</feature>
<evidence type="ECO:0000313" key="2">
    <source>
        <dbReference type="Proteomes" id="UP000887226"/>
    </source>
</evidence>
<name>A0A9P8CHR8_9HELO</name>
<dbReference type="OrthoDB" id="4502478at2759"/>
<proteinExistence type="predicted"/>
<protein>
    <submittedName>
        <fullName evidence="1">Uncharacterized protein</fullName>
    </submittedName>
</protein>
<reference evidence="1" key="1">
    <citation type="journal article" date="2021" name="IMA Fungus">
        <title>Genomic characterization of three marine fungi, including Emericellopsis atlantica sp. nov. with signatures of a generalist lifestyle and marine biomass degradation.</title>
        <authorList>
            <person name="Hagestad O.C."/>
            <person name="Hou L."/>
            <person name="Andersen J.H."/>
            <person name="Hansen E.H."/>
            <person name="Altermark B."/>
            <person name="Li C."/>
            <person name="Kuhnert E."/>
            <person name="Cox R.J."/>
            <person name="Crous P.W."/>
            <person name="Spatafora J.W."/>
            <person name="Lail K."/>
            <person name="Amirebrahimi M."/>
            <person name="Lipzen A."/>
            <person name="Pangilinan J."/>
            <person name="Andreopoulos W."/>
            <person name="Hayes R.D."/>
            <person name="Ng V."/>
            <person name="Grigoriev I.V."/>
            <person name="Jackson S.A."/>
            <person name="Sutton T.D.S."/>
            <person name="Dobson A.D.W."/>
            <person name="Rama T."/>
        </authorList>
    </citation>
    <scope>NUCLEOTIDE SEQUENCE</scope>
    <source>
        <strain evidence="1">TRa3180A</strain>
    </source>
</reference>
<feature type="non-terminal residue" evidence="1">
    <location>
        <position position="123"/>
    </location>
</feature>
<dbReference type="Proteomes" id="UP000887226">
    <property type="component" value="Unassembled WGS sequence"/>
</dbReference>
<evidence type="ECO:0000313" key="1">
    <source>
        <dbReference type="EMBL" id="KAG9247604.1"/>
    </source>
</evidence>
<dbReference type="EMBL" id="MU253768">
    <property type="protein sequence ID" value="KAG9247604.1"/>
    <property type="molecule type" value="Genomic_DNA"/>
</dbReference>
<accession>A0A9P8CHR8</accession>
<sequence>LPMSETKAKFMRHLHLTPEIYAKMGREVDDIYNWLISDPAHLKTNGRRNPPYDWSDISERAKDDAISWILSRATTETQSYWALAQPSDSCENWIARWFLYHKFRYRDGRSRSGQSTQAASYRS</sequence>
<dbReference type="AlphaFoldDB" id="A0A9P8CHR8"/>